<dbReference type="CDD" id="cd08504">
    <property type="entry name" value="PBP2_OppA"/>
    <property type="match status" value="1"/>
</dbReference>
<evidence type="ECO:0000256" key="3">
    <source>
        <dbReference type="ARBA" id="ARBA00022448"/>
    </source>
</evidence>
<evidence type="ECO:0000256" key="1">
    <source>
        <dbReference type="ARBA" id="ARBA00004196"/>
    </source>
</evidence>
<evidence type="ECO:0000256" key="2">
    <source>
        <dbReference type="ARBA" id="ARBA00005695"/>
    </source>
</evidence>
<dbReference type="Pfam" id="PF00496">
    <property type="entry name" value="SBP_bac_5"/>
    <property type="match status" value="1"/>
</dbReference>
<evidence type="ECO:0000313" key="8">
    <source>
        <dbReference type="Proteomes" id="UP000241048"/>
    </source>
</evidence>
<name>A0A2T3FTR3_9CLOT</name>
<feature type="chain" id="PRO_5038398141" evidence="5">
    <location>
        <begin position="21"/>
        <end position="553"/>
    </location>
</feature>
<dbReference type="PROSITE" id="PS51257">
    <property type="entry name" value="PROKAR_LIPOPROTEIN"/>
    <property type="match status" value="1"/>
</dbReference>
<dbReference type="GO" id="GO:1904680">
    <property type="term" value="F:peptide transmembrane transporter activity"/>
    <property type="evidence" value="ECO:0007669"/>
    <property type="project" value="TreeGrafter"/>
</dbReference>
<dbReference type="Proteomes" id="UP000241048">
    <property type="component" value="Unassembled WGS sequence"/>
</dbReference>
<gene>
    <name evidence="7" type="ORF">C7U56_01435</name>
</gene>
<dbReference type="RefSeq" id="WP_106999856.1">
    <property type="nucleotide sequence ID" value="NZ_DBFBUD010000210.1"/>
</dbReference>
<comment type="caution">
    <text evidence="7">The sequence shown here is derived from an EMBL/GenBank/DDBJ whole genome shotgun (WGS) entry which is preliminary data.</text>
</comment>
<dbReference type="EMBL" id="PYLO01000001">
    <property type="protein sequence ID" value="PST38649.1"/>
    <property type="molecule type" value="Genomic_DNA"/>
</dbReference>
<dbReference type="PANTHER" id="PTHR30290:SF10">
    <property type="entry name" value="PERIPLASMIC OLIGOPEPTIDE-BINDING PROTEIN-RELATED"/>
    <property type="match status" value="1"/>
</dbReference>
<dbReference type="GO" id="GO:0015833">
    <property type="term" value="P:peptide transport"/>
    <property type="evidence" value="ECO:0007669"/>
    <property type="project" value="TreeGrafter"/>
</dbReference>
<sequence length="553" mass="61059">MRKNKLLALGLAALMAASVAGCSTPSASVDDTKAAESGSDSSQSAAAGEKIFRYSNTADIATIDPDKTNSVADATVSYHIYDGLYRNVQGELQPATAESYEVSDDGLVYTFKLRQDTKWSDGQTVTAKDYEYGMKRLCDPAAACPASYLGAVLKNGAKVSEGELPVDELGVKALDDFTLEITLENPADYFVSMTSMSAFMPVREDLVEKYGNEFGGSADKQVYNGPFVVSEYSNGKVELTKNPDYYDNEKISLDGVEILTVADQTTAVSMFDAGELDLAEVPTELAAQYEGKTQSYYNGADDYAALNHRNKYLANKNLRLAMNYAVNREEYILLTHNGLYQANQRYVLPQVRGVDGEYGTEYPLEAFPLQGDMDKAKEYLDTALSELGLSSASDISLKLVVSDSDTAKKEAEVVANQWKNNLGINVDINMVPYATKNALLVPDSDEYDIIMSGWAPDYSDPYSYLELWYSTSGYNYLNYHSDEYDKYIDASKTTSGKERMDNLFNAEKTLLEDGALVALQLREVPYMVSDRVQNLGAYFVGLNYDYMYVDITN</sequence>
<keyword evidence="4 5" id="KW-0732">Signal</keyword>
<dbReference type="InterPro" id="IPR039424">
    <property type="entry name" value="SBP_5"/>
</dbReference>
<dbReference type="AlphaFoldDB" id="A0A2T3FTR3"/>
<dbReference type="Gene3D" id="3.40.190.10">
    <property type="entry name" value="Periplasmic binding protein-like II"/>
    <property type="match status" value="1"/>
</dbReference>
<dbReference type="PANTHER" id="PTHR30290">
    <property type="entry name" value="PERIPLASMIC BINDING COMPONENT OF ABC TRANSPORTER"/>
    <property type="match status" value="1"/>
</dbReference>
<feature type="domain" description="Solute-binding protein family 5" evidence="6">
    <location>
        <begin position="91"/>
        <end position="475"/>
    </location>
</feature>
<comment type="similarity">
    <text evidence="2">Belongs to the bacterial solute-binding protein 5 family.</text>
</comment>
<comment type="subcellular location">
    <subcellularLocation>
        <location evidence="1">Cell envelope</location>
    </subcellularLocation>
</comment>
<dbReference type="GO" id="GO:0042597">
    <property type="term" value="C:periplasmic space"/>
    <property type="evidence" value="ECO:0007669"/>
    <property type="project" value="UniProtKB-ARBA"/>
</dbReference>
<accession>A0A2T3FTR3</accession>
<keyword evidence="8" id="KW-1185">Reference proteome</keyword>
<organism evidence="7 8">
    <name type="scientific">Clostridium fessum</name>
    <dbReference type="NCBI Taxonomy" id="2126740"/>
    <lineage>
        <taxon>Bacteria</taxon>
        <taxon>Bacillati</taxon>
        <taxon>Bacillota</taxon>
        <taxon>Clostridia</taxon>
        <taxon>Eubacteriales</taxon>
        <taxon>Clostridiaceae</taxon>
        <taxon>Clostridium</taxon>
    </lineage>
</organism>
<dbReference type="InterPro" id="IPR030678">
    <property type="entry name" value="Peptide/Ni-bd"/>
</dbReference>
<dbReference type="GO" id="GO:0043190">
    <property type="term" value="C:ATP-binding cassette (ABC) transporter complex"/>
    <property type="evidence" value="ECO:0007669"/>
    <property type="project" value="InterPro"/>
</dbReference>
<dbReference type="PIRSF" id="PIRSF002741">
    <property type="entry name" value="MppA"/>
    <property type="match status" value="1"/>
</dbReference>
<dbReference type="Gene3D" id="3.10.105.10">
    <property type="entry name" value="Dipeptide-binding Protein, Domain 3"/>
    <property type="match status" value="1"/>
</dbReference>
<dbReference type="GO" id="GO:0030313">
    <property type="term" value="C:cell envelope"/>
    <property type="evidence" value="ECO:0007669"/>
    <property type="project" value="UniProtKB-SubCell"/>
</dbReference>
<evidence type="ECO:0000256" key="5">
    <source>
        <dbReference type="SAM" id="SignalP"/>
    </source>
</evidence>
<feature type="signal peptide" evidence="5">
    <location>
        <begin position="1"/>
        <end position="20"/>
    </location>
</feature>
<protein>
    <submittedName>
        <fullName evidence="7">Peptide ABC transporter substrate-binding protein</fullName>
    </submittedName>
</protein>
<evidence type="ECO:0000313" key="7">
    <source>
        <dbReference type="EMBL" id="PST38649.1"/>
    </source>
</evidence>
<evidence type="ECO:0000259" key="6">
    <source>
        <dbReference type="Pfam" id="PF00496"/>
    </source>
</evidence>
<dbReference type="InterPro" id="IPR000914">
    <property type="entry name" value="SBP_5_dom"/>
</dbReference>
<evidence type="ECO:0000256" key="4">
    <source>
        <dbReference type="ARBA" id="ARBA00022729"/>
    </source>
</evidence>
<dbReference type="Gene3D" id="3.90.76.10">
    <property type="entry name" value="Dipeptide-binding Protein, Domain 1"/>
    <property type="match status" value="1"/>
</dbReference>
<keyword evidence="3" id="KW-0813">Transport</keyword>
<proteinExistence type="inferred from homology"/>
<dbReference type="SUPFAM" id="SSF53850">
    <property type="entry name" value="Periplasmic binding protein-like II"/>
    <property type="match status" value="1"/>
</dbReference>
<dbReference type="FunFam" id="3.90.76.10:FF:000001">
    <property type="entry name" value="Oligopeptide ABC transporter substrate-binding protein"/>
    <property type="match status" value="1"/>
</dbReference>
<reference evidence="7 8" key="1">
    <citation type="submission" date="2018-03" db="EMBL/GenBank/DDBJ databases">
        <title>Lachnoclostridium SNUG30386 gen.nov., sp.nov., isolated from human faeces.</title>
        <authorList>
            <person name="Seo B."/>
            <person name="Jeon K."/>
            <person name="Ko G."/>
        </authorList>
    </citation>
    <scope>NUCLEOTIDE SEQUENCE [LARGE SCALE GENOMIC DNA]</scope>
    <source>
        <strain evidence="7 8">SNUG30386</strain>
    </source>
</reference>